<dbReference type="SUPFAM" id="SSF52980">
    <property type="entry name" value="Restriction endonuclease-like"/>
    <property type="match status" value="1"/>
</dbReference>
<accession>A0ABR8A329</accession>
<organism evidence="1 2">
    <name type="scientific">Calothrix parietina FACHB-288</name>
    <dbReference type="NCBI Taxonomy" id="2692896"/>
    <lineage>
        <taxon>Bacteria</taxon>
        <taxon>Bacillati</taxon>
        <taxon>Cyanobacteriota</taxon>
        <taxon>Cyanophyceae</taxon>
        <taxon>Nostocales</taxon>
        <taxon>Calotrichaceae</taxon>
        <taxon>Calothrix</taxon>
    </lineage>
</organism>
<dbReference type="InterPro" id="IPR011856">
    <property type="entry name" value="tRNA_endonuc-like_dom_sf"/>
</dbReference>
<evidence type="ECO:0000313" key="2">
    <source>
        <dbReference type="Proteomes" id="UP000658514"/>
    </source>
</evidence>
<dbReference type="EMBL" id="JACJQH010000003">
    <property type="protein sequence ID" value="MBD2194328.1"/>
    <property type="molecule type" value="Genomic_DNA"/>
</dbReference>
<dbReference type="Proteomes" id="UP000658514">
    <property type="component" value="Unassembled WGS sequence"/>
</dbReference>
<dbReference type="RefSeq" id="WP_190546680.1">
    <property type="nucleotide sequence ID" value="NZ_CAWPNO010000062.1"/>
</dbReference>
<sequence>MSARDAFHEVVKIALQKDNWLITHDPYPLQAGIFDLAIDLGAEKVIAAQREGWKIAVEIKSFLGPSKISEFYTALGQFIAYRSALNIQDPKRVLYLAVSSDIYDRFFVTPFIQGLIEQNHLLLLIYDIDREVIERWLPSMNTEDISKTY</sequence>
<name>A0ABR8A329_9CYAN</name>
<gene>
    <name evidence="1" type="ORF">H6G24_02305</name>
</gene>
<dbReference type="Gene3D" id="3.40.1350.10">
    <property type="match status" value="1"/>
</dbReference>
<proteinExistence type="predicted"/>
<keyword evidence="2" id="KW-1185">Reference proteome</keyword>
<dbReference type="InterPro" id="IPR011335">
    <property type="entry name" value="Restrct_endonuc-II-like"/>
</dbReference>
<reference evidence="1 2" key="1">
    <citation type="journal article" date="2020" name="ISME J.">
        <title>Comparative genomics reveals insights into cyanobacterial evolution and habitat adaptation.</title>
        <authorList>
            <person name="Chen M.Y."/>
            <person name="Teng W.K."/>
            <person name="Zhao L."/>
            <person name="Hu C.X."/>
            <person name="Zhou Y.K."/>
            <person name="Han B.P."/>
            <person name="Song L.R."/>
            <person name="Shu W.S."/>
        </authorList>
    </citation>
    <scope>NUCLEOTIDE SEQUENCE [LARGE SCALE GENOMIC DNA]</scope>
    <source>
        <strain evidence="1 2">FACHB-288</strain>
    </source>
</reference>
<dbReference type="Pfam" id="PF08814">
    <property type="entry name" value="XisH"/>
    <property type="match status" value="1"/>
</dbReference>
<dbReference type="InterPro" id="IPR014919">
    <property type="entry name" value="XisH"/>
</dbReference>
<comment type="caution">
    <text evidence="1">The sequence shown here is derived from an EMBL/GenBank/DDBJ whole genome shotgun (WGS) entry which is preliminary data.</text>
</comment>
<dbReference type="CDD" id="cd22366">
    <property type="entry name" value="XisH-like"/>
    <property type="match status" value="1"/>
</dbReference>
<protein>
    <submittedName>
        <fullName evidence="1">XisH family protein</fullName>
    </submittedName>
</protein>
<evidence type="ECO:0000313" key="1">
    <source>
        <dbReference type="EMBL" id="MBD2194328.1"/>
    </source>
</evidence>